<reference evidence="9 10" key="1">
    <citation type="journal article" date="2015" name="Genome Announc.">
        <title>Genome Sequence of 'Candidatus Thioglobus singularis' Strain PS1, a Mixotroph from the SUP05 Clade of Marine Gammaproteobacteria.</title>
        <authorList>
            <person name="Marshall K.T."/>
            <person name="Morris R.M."/>
        </authorList>
    </citation>
    <scope>NUCLEOTIDE SEQUENCE [LARGE SCALE GENOMIC DNA]</scope>
    <source>
        <strain evidence="9 10">PS1</strain>
    </source>
</reference>
<name>A0A0M4LZ03_9GAMM</name>
<dbReference type="PROSITE" id="PS00365">
    <property type="entry name" value="NIR_SIR"/>
    <property type="match status" value="1"/>
</dbReference>
<dbReference type="InterPro" id="IPR036136">
    <property type="entry name" value="Nit/Sulf_reduc_fer-like_dom_sf"/>
</dbReference>
<evidence type="ECO:0000313" key="9">
    <source>
        <dbReference type="EMBL" id="ALE01337.1"/>
    </source>
</evidence>
<organism evidence="9 10">
    <name type="scientific">Candidatus Pseudothioglobus singularis PS1</name>
    <dbReference type="NCBI Taxonomy" id="1125411"/>
    <lineage>
        <taxon>Bacteria</taxon>
        <taxon>Pseudomonadati</taxon>
        <taxon>Pseudomonadota</taxon>
        <taxon>Gammaproteobacteria</taxon>
        <taxon>Candidatus Pseudothioglobaceae</taxon>
        <taxon>Candidatus Pseudothioglobus</taxon>
    </lineage>
</organism>
<dbReference type="GO" id="GO:0016491">
    <property type="term" value="F:oxidoreductase activity"/>
    <property type="evidence" value="ECO:0007669"/>
    <property type="project" value="UniProtKB-KW"/>
</dbReference>
<dbReference type="KEGG" id="tsn:W908_01190"/>
<dbReference type="GO" id="GO:0046872">
    <property type="term" value="F:metal ion binding"/>
    <property type="evidence" value="ECO:0007669"/>
    <property type="project" value="UniProtKB-KW"/>
</dbReference>
<accession>A0A0M4LZ03</accession>
<dbReference type="InterPro" id="IPR006067">
    <property type="entry name" value="NO2/SO3_Rdtase_4Fe4S_dom"/>
</dbReference>
<protein>
    <submittedName>
        <fullName evidence="9">Sulfite reductase</fullName>
    </submittedName>
</protein>
<keyword evidence="10" id="KW-1185">Reference proteome</keyword>
<dbReference type="Gene3D" id="3.30.70.3340">
    <property type="match status" value="1"/>
</dbReference>
<dbReference type="RefSeq" id="WP_053819621.1">
    <property type="nucleotide sequence ID" value="NZ_CP006911.1"/>
</dbReference>
<evidence type="ECO:0000256" key="5">
    <source>
        <dbReference type="ARBA" id="ARBA00023004"/>
    </source>
</evidence>
<dbReference type="PRINTS" id="PR00397">
    <property type="entry name" value="SIROHAEM"/>
</dbReference>
<dbReference type="PATRIC" id="fig|1125411.7.peg.235"/>
<gene>
    <name evidence="9" type="ORF">W908_01190</name>
</gene>
<dbReference type="AlphaFoldDB" id="A0A0M4LZ03"/>
<evidence type="ECO:0000256" key="3">
    <source>
        <dbReference type="ARBA" id="ARBA00022723"/>
    </source>
</evidence>
<feature type="domain" description="Nitrite/Sulfite reductase ferredoxin-like" evidence="8">
    <location>
        <begin position="52"/>
        <end position="109"/>
    </location>
</feature>
<feature type="domain" description="Nitrite/Sulfite reductase ferredoxin-like" evidence="8">
    <location>
        <begin position="343"/>
        <end position="394"/>
    </location>
</feature>
<dbReference type="InterPro" id="IPR051329">
    <property type="entry name" value="NIR_SIR_4Fe-4S"/>
</dbReference>
<keyword evidence="6" id="KW-0411">Iron-sulfur</keyword>
<evidence type="ECO:0000259" key="7">
    <source>
        <dbReference type="Pfam" id="PF01077"/>
    </source>
</evidence>
<dbReference type="InterPro" id="IPR005117">
    <property type="entry name" value="NiRdtase/SiRdtase_haem-b_fer"/>
</dbReference>
<keyword evidence="2" id="KW-0349">Heme</keyword>
<dbReference type="Pfam" id="PF01077">
    <property type="entry name" value="NIR_SIR"/>
    <property type="match status" value="2"/>
</dbReference>
<dbReference type="GO" id="GO:0051539">
    <property type="term" value="F:4 iron, 4 sulfur cluster binding"/>
    <property type="evidence" value="ECO:0007669"/>
    <property type="project" value="UniProtKB-KW"/>
</dbReference>
<evidence type="ECO:0000256" key="6">
    <source>
        <dbReference type="ARBA" id="ARBA00023014"/>
    </source>
</evidence>
<dbReference type="EMBL" id="CP006911">
    <property type="protein sequence ID" value="ALE01337.1"/>
    <property type="molecule type" value="Genomic_DNA"/>
</dbReference>
<evidence type="ECO:0000259" key="8">
    <source>
        <dbReference type="Pfam" id="PF03460"/>
    </source>
</evidence>
<evidence type="ECO:0000256" key="1">
    <source>
        <dbReference type="ARBA" id="ARBA00022485"/>
    </source>
</evidence>
<dbReference type="Pfam" id="PF03460">
    <property type="entry name" value="NIR_SIR_ferr"/>
    <property type="match status" value="2"/>
</dbReference>
<keyword evidence="4" id="KW-0560">Oxidoreductase</keyword>
<proteinExistence type="predicted"/>
<dbReference type="STRING" id="1125411.W908_01190"/>
<evidence type="ECO:0000256" key="4">
    <source>
        <dbReference type="ARBA" id="ARBA00023002"/>
    </source>
</evidence>
<dbReference type="SUPFAM" id="SSF55124">
    <property type="entry name" value="Nitrite/Sulfite reductase N-terminal domain-like"/>
    <property type="match status" value="2"/>
</dbReference>
<keyword evidence="1" id="KW-0004">4Fe-4S</keyword>
<dbReference type="PANTHER" id="PTHR32439">
    <property type="entry name" value="FERREDOXIN--NITRITE REDUCTASE, CHLOROPLASTIC"/>
    <property type="match status" value="1"/>
</dbReference>
<dbReference type="OrthoDB" id="3189055at2"/>
<dbReference type="SUPFAM" id="SSF56014">
    <property type="entry name" value="Nitrite and sulphite reductase 4Fe-4S domain-like"/>
    <property type="match status" value="2"/>
</dbReference>
<keyword evidence="5" id="KW-0408">Iron</keyword>
<dbReference type="InterPro" id="IPR045854">
    <property type="entry name" value="NO2/SO3_Rdtase_4Fe4S_sf"/>
</dbReference>
<dbReference type="Gene3D" id="3.90.480.20">
    <property type="match status" value="1"/>
</dbReference>
<sequence length="545" mass="61751">MYQYSVEDKQFLVERVDQFEKQLKRHLSGELDEDKFRSLRLRNGLYMELHAHMLRIAIPYGILASDQLRALADVADKYDRGFGHFTTRQNIQFNWIQLPEIANLLRDLTDSGLHAIQTSGKATRNITADPLSGLTEGEIEDARPYCELIRRWFNLHPEFSWLPGKFKIAINGAKLDETALRIHDLGLRLVRNENGDLGFSVFVGGGLGAAAMIAAETASFVPVVDILSYLESSLRIYNLKGRRDHQKKLRIKFLVRELGATEFSKLVDEDWQQTKDDPDLKLNLNELESLKKDFALPIKPIDLDGFKDKVDFNYSIWKKNNVRSHKVSGYSIVNISLTKLGTAPGDATSAQMRILAKLADEFSSGEIRTTKRQTIVFPFVRKDQVFDLWKSLEQYDLSSPHQGTLAQIVACPGRDYCDLAKAVSIPIATRVQERFNDMNRLLDIGDLKINISGCENSCAHHHIADIGLLGMQKNGEEYYQITLAGETLHETNIGKKLGPSVSGETIVDAVEDIVNVYIDNRQQEEKFTDVFKRIGITPFKEKVYG</sequence>
<dbReference type="GO" id="GO:0020037">
    <property type="term" value="F:heme binding"/>
    <property type="evidence" value="ECO:0007669"/>
    <property type="project" value="InterPro"/>
</dbReference>
<dbReference type="PANTHER" id="PTHR32439:SF9">
    <property type="entry name" value="BLR3264 PROTEIN"/>
    <property type="match status" value="1"/>
</dbReference>
<dbReference type="Gene3D" id="3.30.413.10">
    <property type="entry name" value="Sulfite Reductase Hemoprotein, domain 1"/>
    <property type="match status" value="2"/>
</dbReference>
<feature type="domain" description="Nitrite/sulphite reductase 4Fe-4S" evidence="7">
    <location>
        <begin position="447"/>
        <end position="543"/>
    </location>
</feature>
<dbReference type="Proteomes" id="UP000068905">
    <property type="component" value="Chromosome"/>
</dbReference>
<dbReference type="InterPro" id="IPR006066">
    <property type="entry name" value="NO2/SO3_Rdtase_FeS/sirohaem_BS"/>
</dbReference>
<feature type="domain" description="Nitrite/sulphite reductase 4Fe-4S" evidence="7">
    <location>
        <begin position="119"/>
        <end position="274"/>
    </location>
</feature>
<evidence type="ECO:0000256" key="2">
    <source>
        <dbReference type="ARBA" id="ARBA00022617"/>
    </source>
</evidence>
<keyword evidence="3" id="KW-0479">Metal-binding</keyword>
<evidence type="ECO:0000313" key="10">
    <source>
        <dbReference type="Proteomes" id="UP000068905"/>
    </source>
</evidence>